<evidence type="ECO:0000256" key="4">
    <source>
        <dbReference type="ARBA" id="ARBA00022525"/>
    </source>
</evidence>
<comment type="caution">
    <text evidence="11">The sequence shown here is derived from an EMBL/GenBank/DDBJ whole genome shotgun (WGS) entry which is preliminary data.</text>
</comment>
<comment type="cofactor">
    <cofactor evidence="1">
        <name>Ca(2+)</name>
        <dbReference type="ChEBI" id="CHEBI:29108"/>
    </cofactor>
</comment>
<dbReference type="PROSITE" id="PS00330">
    <property type="entry name" value="HEMOLYSIN_CALCIUM"/>
    <property type="match status" value="9"/>
</dbReference>
<evidence type="ECO:0000313" key="11">
    <source>
        <dbReference type="EMBL" id="TQV67089.1"/>
    </source>
</evidence>
<dbReference type="InterPro" id="IPR001818">
    <property type="entry name" value="Pept_M10_metallopeptidase"/>
</dbReference>
<keyword evidence="4" id="KW-0964">Secreted</keyword>
<keyword evidence="8" id="KW-0378">Hydrolase</keyword>
<evidence type="ECO:0000256" key="9">
    <source>
        <dbReference type="ARBA" id="ARBA00022833"/>
    </source>
</evidence>
<keyword evidence="12" id="KW-1185">Reference proteome</keyword>
<dbReference type="GO" id="GO:0004222">
    <property type="term" value="F:metalloendopeptidase activity"/>
    <property type="evidence" value="ECO:0007669"/>
    <property type="project" value="InterPro"/>
</dbReference>
<dbReference type="Pfam" id="PF00353">
    <property type="entry name" value="HemolysinCabind"/>
    <property type="match status" value="6"/>
</dbReference>
<reference evidence="11 12" key="1">
    <citation type="submission" date="2019-06" db="EMBL/GenBank/DDBJ databases">
        <title>A novel species of marine bacteria.</title>
        <authorList>
            <person name="Wang Y."/>
        </authorList>
    </citation>
    <scope>NUCLEOTIDE SEQUENCE [LARGE SCALE GENOMIC DNA]</scope>
    <source>
        <strain evidence="11 12">MA1-10</strain>
    </source>
</reference>
<proteinExistence type="inferred from homology"/>
<dbReference type="SMART" id="SM00235">
    <property type="entry name" value="ZnMc"/>
    <property type="match status" value="1"/>
</dbReference>
<organism evidence="11 12">
    <name type="scientific">Aliiroseovarius halocynthiae</name>
    <dbReference type="NCBI Taxonomy" id="985055"/>
    <lineage>
        <taxon>Bacteria</taxon>
        <taxon>Pseudomonadati</taxon>
        <taxon>Pseudomonadota</taxon>
        <taxon>Alphaproteobacteria</taxon>
        <taxon>Rhodobacterales</taxon>
        <taxon>Paracoccaceae</taxon>
        <taxon>Aliiroseovarius</taxon>
    </lineage>
</organism>
<accession>A0A545SQ34</accession>
<keyword evidence="9" id="KW-0862">Zinc</keyword>
<comment type="subcellular location">
    <subcellularLocation>
        <location evidence="2">Secreted</location>
    </subcellularLocation>
</comment>
<dbReference type="InterPro" id="IPR018511">
    <property type="entry name" value="Hemolysin-typ_Ca-bd_CS"/>
</dbReference>
<sequence length="741" mass="76646">MCLNCGNMYHIADDENDAVGLVGGGAVAAALPTYSPHQVANYLTNGYWQDVNFQPHKFDVSTGGTITYSLTGIEDAGKWFARKAFEAWSAVTGLNFVEQNSASSDIIFQDHRPGAFAGVSLKAPGIISQATVNISTSWYAGDENDLHSYSFQTYLHEIGHALGLGHAGNYNGTVSSDDLVFANDSWQMSVMSYLSQTENSNVNADLAYTLTPMIADILAVQKMYGKPTNVNGGNTVWGFGSNAQGPASKFTELSGGSIGSAMTVFDTGGVDTFDFSNSSAHQRIDLRQGAISNVLDYNKGNLVVGYKGNLVVAFGTLIENAKGGSGNDVLIGNLKGNHLSGGNGNDVLNGGDGFDRLVGGNGNDRLLGGNGNDELTGGAGADTLIGGFGFDTAFYKSTTTRVDIDLLTNRAAGAALGDKLSGIEGLVGGSGHDLLRGNGAANKLVGNNGNDLLVGRGGNDNLFGGLGNDSLHGEVGNDRLFGGIGNDKLNGGFGADKLYGDMGSDVLDGGAGNDWLVGGLGDDKLTGGVGADHLNGGAGIDTAYYSTATTRVDIDLLANRTAGAASGDTLLDIEGLVGGSGHDLLRGDGGANKLVGNNGNDLLVGRGGNDVLYGGFAHDSLHGEIGNDRLFGGNGIDKLYGGLGADWLYGGQQNDILIGGGGQDRFYFDDGKDVIKDFRAGEGDSIYIDDVLTGGKSVRELLSSKASVVNGDVHIDFGNGDKLIIEDVSDKMSLVDDILFY</sequence>
<dbReference type="SUPFAM" id="SSF51120">
    <property type="entry name" value="beta-Roll"/>
    <property type="match status" value="3"/>
</dbReference>
<dbReference type="AlphaFoldDB" id="A0A545SQ34"/>
<dbReference type="OrthoDB" id="733404at2"/>
<dbReference type="PRINTS" id="PR00313">
    <property type="entry name" value="CABNDNGRPT"/>
</dbReference>
<dbReference type="InterPro" id="IPR050557">
    <property type="entry name" value="RTX_toxin/Mannuronan_C5-epim"/>
</dbReference>
<evidence type="ECO:0000256" key="8">
    <source>
        <dbReference type="ARBA" id="ARBA00022801"/>
    </source>
</evidence>
<keyword evidence="11" id="KW-0482">Metalloprotease</keyword>
<name>A0A545SQ34_9RHOB</name>
<dbReference type="GO" id="GO:0006508">
    <property type="term" value="P:proteolysis"/>
    <property type="evidence" value="ECO:0007669"/>
    <property type="project" value="UniProtKB-KW"/>
</dbReference>
<dbReference type="GO" id="GO:0008270">
    <property type="term" value="F:zinc ion binding"/>
    <property type="evidence" value="ECO:0007669"/>
    <property type="project" value="InterPro"/>
</dbReference>
<dbReference type="InterPro" id="IPR019960">
    <property type="entry name" value="T1SS_VCA0849"/>
</dbReference>
<feature type="domain" description="Peptidase metallopeptidase" evidence="10">
    <location>
        <begin position="54"/>
        <end position="208"/>
    </location>
</feature>
<protein>
    <submittedName>
        <fullName evidence="11">Matrixin family metalloprotease</fullName>
    </submittedName>
</protein>
<dbReference type="CDD" id="cd04277">
    <property type="entry name" value="ZnMc_serralysin_like"/>
    <property type="match status" value="1"/>
</dbReference>
<evidence type="ECO:0000313" key="12">
    <source>
        <dbReference type="Proteomes" id="UP000315816"/>
    </source>
</evidence>
<keyword evidence="5 11" id="KW-0645">Protease</keyword>
<dbReference type="Pfam" id="PF00413">
    <property type="entry name" value="Peptidase_M10"/>
    <property type="match status" value="1"/>
</dbReference>
<dbReference type="PANTHER" id="PTHR38340">
    <property type="entry name" value="S-LAYER PROTEIN"/>
    <property type="match status" value="1"/>
</dbReference>
<dbReference type="InterPro" id="IPR006026">
    <property type="entry name" value="Peptidase_Metallo"/>
</dbReference>
<dbReference type="GO" id="GO:0005615">
    <property type="term" value="C:extracellular space"/>
    <property type="evidence" value="ECO:0007669"/>
    <property type="project" value="InterPro"/>
</dbReference>
<dbReference type="InterPro" id="IPR024079">
    <property type="entry name" value="MetalloPept_cat_dom_sf"/>
</dbReference>
<dbReference type="RefSeq" id="WP_142853902.1">
    <property type="nucleotide sequence ID" value="NZ_FXWW01000003.1"/>
</dbReference>
<evidence type="ECO:0000256" key="7">
    <source>
        <dbReference type="ARBA" id="ARBA00022737"/>
    </source>
</evidence>
<dbReference type="Gene3D" id="3.40.390.10">
    <property type="entry name" value="Collagenase (Catalytic Domain)"/>
    <property type="match status" value="1"/>
</dbReference>
<evidence type="ECO:0000259" key="10">
    <source>
        <dbReference type="SMART" id="SM00235"/>
    </source>
</evidence>
<evidence type="ECO:0000256" key="2">
    <source>
        <dbReference type="ARBA" id="ARBA00004613"/>
    </source>
</evidence>
<keyword evidence="6" id="KW-0479">Metal-binding</keyword>
<gene>
    <name evidence="11" type="ORF">FIL88_10915</name>
</gene>
<dbReference type="Pfam" id="PF08548">
    <property type="entry name" value="Peptidase_M10_C"/>
    <property type="match status" value="1"/>
</dbReference>
<keyword evidence="7" id="KW-0677">Repeat</keyword>
<dbReference type="NCBIfam" id="TIGR03661">
    <property type="entry name" value="T1SS_VCA0849"/>
    <property type="match status" value="1"/>
</dbReference>
<evidence type="ECO:0000256" key="6">
    <source>
        <dbReference type="ARBA" id="ARBA00022723"/>
    </source>
</evidence>
<dbReference type="Proteomes" id="UP000315816">
    <property type="component" value="Unassembled WGS sequence"/>
</dbReference>
<dbReference type="InterPro" id="IPR001343">
    <property type="entry name" value="Hemolysn_Ca-bd"/>
</dbReference>
<dbReference type="PANTHER" id="PTHR38340:SF1">
    <property type="entry name" value="S-LAYER PROTEIN"/>
    <property type="match status" value="1"/>
</dbReference>
<dbReference type="InterPro" id="IPR013858">
    <property type="entry name" value="Peptidase_M10B_C"/>
</dbReference>
<evidence type="ECO:0000256" key="1">
    <source>
        <dbReference type="ARBA" id="ARBA00001913"/>
    </source>
</evidence>
<dbReference type="GO" id="GO:0031012">
    <property type="term" value="C:extracellular matrix"/>
    <property type="evidence" value="ECO:0007669"/>
    <property type="project" value="InterPro"/>
</dbReference>
<dbReference type="InterPro" id="IPR011049">
    <property type="entry name" value="Serralysin-like_metalloprot_C"/>
</dbReference>
<evidence type="ECO:0000256" key="3">
    <source>
        <dbReference type="ARBA" id="ARBA00009490"/>
    </source>
</evidence>
<dbReference type="InterPro" id="IPR034033">
    <property type="entry name" value="Serralysin-like"/>
</dbReference>
<dbReference type="GO" id="GO:0005509">
    <property type="term" value="F:calcium ion binding"/>
    <property type="evidence" value="ECO:0007669"/>
    <property type="project" value="InterPro"/>
</dbReference>
<evidence type="ECO:0000256" key="5">
    <source>
        <dbReference type="ARBA" id="ARBA00022670"/>
    </source>
</evidence>
<comment type="similarity">
    <text evidence="3">Belongs to the peptidase M10B family.</text>
</comment>
<dbReference type="SUPFAM" id="SSF55486">
    <property type="entry name" value="Metalloproteases ('zincins'), catalytic domain"/>
    <property type="match status" value="1"/>
</dbReference>
<dbReference type="Gene3D" id="2.150.10.10">
    <property type="entry name" value="Serralysin-like metalloprotease, C-terminal"/>
    <property type="match status" value="5"/>
</dbReference>
<dbReference type="EMBL" id="VICH01000007">
    <property type="protein sequence ID" value="TQV67089.1"/>
    <property type="molecule type" value="Genomic_DNA"/>
</dbReference>